<dbReference type="Proteomes" id="UP000308600">
    <property type="component" value="Unassembled WGS sequence"/>
</dbReference>
<evidence type="ECO:0000313" key="1">
    <source>
        <dbReference type="EMBL" id="TFK69523.1"/>
    </source>
</evidence>
<name>A0ACD3AUW0_9AGAR</name>
<protein>
    <submittedName>
        <fullName evidence="1">Uncharacterized protein</fullName>
    </submittedName>
</protein>
<evidence type="ECO:0000313" key="2">
    <source>
        <dbReference type="Proteomes" id="UP000308600"/>
    </source>
</evidence>
<dbReference type="EMBL" id="ML208329">
    <property type="protein sequence ID" value="TFK69523.1"/>
    <property type="molecule type" value="Genomic_DNA"/>
</dbReference>
<keyword evidence="2" id="KW-1185">Reference proteome</keyword>
<sequence length="359" mass="39620">MATAPPSYDGSRVSANLSDAEIARQQAQVKAQITQSGSITDGIKAFSKDCFDLKKDFYNTLKELKALDAHAKLSTAVPLSDSFNPSIEKYNQLLKSVQTFAGHAAGTIVDGYNFLVEAASDRYVSKQELESYIDEFIQKKSSPEIKMSGILFEELRSALEIFYQTFTATVGNAELADVDIRAANASVKKYADEVSELRKKVDLIFSSSTNDWRVYLTYAKYILLTMLKNGIIQGLTDVAEAQSAVTELELAEKHLKEANRQLKDLLAKKAAQHEANTDALKAKIQSLIDEAEAIGDNLAKLPTLCDGILRRATSFKEFLNTPASSDPALKQREVDDFKLYGELWAPVRSAFIVFAATTE</sequence>
<reference evidence="1 2" key="1">
    <citation type="journal article" date="2019" name="Nat. Ecol. Evol.">
        <title>Megaphylogeny resolves global patterns of mushroom evolution.</title>
        <authorList>
            <person name="Varga T."/>
            <person name="Krizsan K."/>
            <person name="Foldi C."/>
            <person name="Dima B."/>
            <person name="Sanchez-Garcia M."/>
            <person name="Sanchez-Ramirez S."/>
            <person name="Szollosi G.J."/>
            <person name="Szarkandi J.G."/>
            <person name="Papp V."/>
            <person name="Albert L."/>
            <person name="Andreopoulos W."/>
            <person name="Angelini C."/>
            <person name="Antonin V."/>
            <person name="Barry K.W."/>
            <person name="Bougher N.L."/>
            <person name="Buchanan P."/>
            <person name="Buyck B."/>
            <person name="Bense V."/>
            <person name="Catcheside P."/>
            <person name="Chovatia M."/>
            <person name="Cooper J."/>
            <person name="Damon W."/>
            <person name="Desjardin D."/>
            <person name="Finy P."/>
            <person name="Geml J."/>
            <person name="Haridas S."/>
            <person name="Hughes K."/>
            <person name="Justo A."/>
            <person name="Karasinski D."/>
            <person name="Kautmanova I."/>
            <person name="Kiss B."/>
            <person name="Kocsube S."/>
            <person name="Kotiranta H."/>
            <person name="LaButti K.M."/>
            <person name="Lechner B.E."/>
            <person name="Liimatainen K."/>
            <person name="Lipzen A."/>
            <person name="Lukacs Z."/>
            <person name="Mihaltcheva S."/>
            <person name="Morgado L.N."/>
            <person name="Niskanen T."/>
            <person name="Noordeloos M.E."/>
            <person name="Ohm R.A."/>
            <person name="Ortiz-Santana B."/>
            <person name="Ovrebo C."/>
            <person name="Racz N."/>
            <person name="Riley R."/>
            <person name="Savchenko A."/>
            <person name="Shiryaev A."/>
            <person name="Soop K."/>
            <person name="Spirin V."/>
            <person name="Szebenyi C."/>
            <person name="Tomsovsky M."/>
            <person name="Tulloss R.E."/>
            <person name="Uehling J."/>
            <person name="Grigoriev I.V."/>
            <person name="Vagvolgyi C."/>
            <person name="Papp T."/>
            <person name="Martin F.M."/>
            <person name="Miettinen O."/>
            <person name="Hibbett D.S."/>
            <person name="Nagy L.G."/>
        </authorList>
    </citation>
    <scope>NUCLEOTIDE SEQUENCE [LARGE SCALE GENOMIC DNA]</scope>
    <source>
        <strain evidence="1 2">NL-1719</strain>
    </source>
</reference>
<gene>
    <name evidence="1" type="ORF">BDN72DRAFT_897195</name>
</gene>
<proteinExistence type="predicted"/>
<organism evidence="1 2">
    <name type="scientific">Pluteus cervinus</name>
    <dbReference type="NCBI Taxonomy" id="181527"/>
    <lineage>
        <taxon>Eukaryota</taxon>
        <taxon>Fungi</taxon>
        <taxon>Dikarya</taxon>
        <taxon>Basidiomycota</taxon>
        <taxon>Agaricomycotina</taxon>
        <taxon>Agaricomycetes</taxon>
        <taxon>Agaricomycetidae</taxon>
        <taxon>Agaricales</taxon>
        <taxon>Pluteineae</taxon>
        <taxon>Pluteaceae</taxon>
        <taxon>Pluteus</taxon>
    </lineage>
</organism>
<accession>A0ACD3AUW0</accession>